<dbReference type="GO" id="GO:0000729">
    <property type="term" value="P:DNA double-strand break processing"/>
    <property type="evidence" value="ECO:0007669"/>
    <property type="project" value="TreeGrafter"/>
</dbReference>
<keyword evidence="1" id="KW-0808">Transferase</keyword>
<dbReference type="InterPro" id="IPR052709">
    <property type="entry name" value="Transposase-MT_Hybrid"/>
</dbReference>
<dbReference type="PANTHER" id="PTHR46060:SF2">
    <property type="entry name" value="HISTONE-LYSINE N-METHYLTRANSFERASE SETMAR"/>
    <property type="match status" value="1"/>
</dbReference>
<dbReference type="GO" id="GO:0006303">
    <property type="term" value="P:double-strand break repair via nonhomologous end joining"/>
    <property type="evidence" value="ECO:0007669"/>
    <property type="project" value="TreeGrafter"/>
</dbReference>
<dbReference type="InterPro" id="IPR036397">
    <property type="entry name" value="RNaseH_sf"/>
</dbReference>
<dbReference type="GO" id="GO:0003690">
    <property type="term" value="F:double-stranded DNA binding"/>
    <property type="evidence" value="ECO:0007669"/>
    <property type="project" value="TreeGrafter"/>
</dbReference>
<dbReference type="InterPro" id="IPR001888">
    <property type="entry name" value="Transposase_1"/>
</dbReference>
<dbReference type="PANTHER" id="PTHR46060">
    <property type="entry name" value="MARINER MOS1 TRANSPOSASE-LIKE PROTEIN"/>
    <property type="match status" value="1"/>
</dbReference>
<protein>
    <submittedName>
        <fullName evidence="1">Histone-lysine N-methyltransferase SETMAR</fullName>
    </submittedName>
</protein>
<dbReference type="GO" id="GO:0031297">
    <property type="term" value="P:replication fork processing"/>
    <property type="evidence" value="ECO:0007669"/>
    <property type="project" value="TreeGrafter"/>
</dbReference>
<dbReference type="GO" id="GO:0044774">
    <property type="term" value="P:mitotic DNA integrity checkpoint signaling"/>
    <property type="evidence" value="ECO:0007669"/>
    <property type="project" value="TreeGrafter"/>
</dbReference>
<dbReference type="GO" id="GO:0000793">
    <property type="term" value="C:condensed chromosome"/>
    <property type="evidence" value="ECO:0007669"/>
    <property type="project" value="TreeGrafter"/>
</dbReference>
<dbReference type="Pfam" id="PF01359">
    <property type="entry name" value="Transposase_1"/>
    <property type="match status" value="1"/>
</dbReference>
<dbReference type="GO" id="GO:0000014">
    <property type="term" value="F:single-stranded DNA endodeoxyribonuclease activity"/>
    <property type="evidence" value="ECO:0007669"/>
    <property type="project" value="TreeGrafter"/>
</dbReference>
<keyword evidence="2" id="KW-1185">Reference proteome</keyword>
<dbReference type="GO" id="GO:0042800">
    <property type="term" value="F:histone H3K4 methyltransferase activity"/>
    <property type="evidence" value="ECO:0007669"/>
    <property type="project" value="TreeGrafter"/>
</dbReference>
<organism evidence="1 2">
    <name type="scientific">Araneus ventricosus</name>
    <name type="common">Orbweaver spider</name>
    <name type="synonym">Epeira ventricosa</name>
    <dbReference type="NCBI Taxonomy" id="182803"/>
    <lineage>
        <taxon>Eukaryota</taxon>
        <taxon>Metazoa</taxon>
        <taxon>Ecdysozoa</taxon>
        <taxon>Arthropoda</taxon>
        <taxon>Chelicerata</taxon>
        <taxon>Arachnida</taxon>
        <taxon>Araneae</taxon>
        <taxon>Araneomorphae</taxon>
        <taxon>Entelegynae</taxon>
        <taxon>Araneoidea</taxon>
        <taxon>Araneidae</taxon>
        <taxon>Araneus</taxon>
    </lineage>
</organism>
<dbReference type="EMBL" id="BGPR01076776">
    <property type="protein sequence ID" value="GBL62566.1"/>
    <property type="molecule type" value="Genomic_DNA"/>
</dbReference>
<dbReference type="Gene3D" id="3.30.420.10">
    <property type="entry name" value="Ribonuclease H-like superfamily/Ribonuclease H"/>
    <property type="match status" value="1"/>
</dbReference>
<dbReference type="GO" id="GO:0015074">
    <property type="term" value="P:DNA integration"/>
    <property type="evidence" value="ECO:0007669"/>
    <property type="project" value="TreeGrafter"/>
</dbReference>
<proteinExistence type="predicted"/>
<dbReference type="GO" id="GO:0032259">
    <property type="term" value="P:methylation"/>
    <property type="evidence" value="ECO:0007669"/>
    <property type="project" value="UniProtKB-KW"/>
</dbReference>
<evidence type="ECO:0000313" key="1">
    <source>
        <dbReference type="EMBL" id="GBL62566.1"/>
    </source>
</evidence>
<dbReference type="GO" id="GO:0005634">
    <property type="term" value="C:nucleus"/>
    <property type="evidence" value="ECO:0007669"/>
    <property type="project" value="TreeGrafter"/>
</dbReference>
<dbReference type="Proteomes" id="UP000499080">
    <property type="component" value="Unassembled WGS sequence"/>
</dbReference>
<sequence length="165" mass="19163">MVTVWYSSAGLIHLSFLNSGKTIAAYKYYKEIEEVIRKLQHMRPGLVNRKGPIPLHSNARPLVAQMKLQRLNKLGCKILPHSPYSPDLSPTEYHFFKHIYHFMKETIFSNQRAVEKAFREFIDSRTLKFQVNGICINSFLVGKNTLVQMVVISIKSFSSDLRYIR</sequence>
<dbReference type="GO" id="GO:0003697">
    <property type="term" value="F:single-stranded DNA binding"/>
    <property type="evidence" value="ECO:0007669"/>
    <property type="project" value="TreeGrafter"/>
</dbReference>
<evidence type="ECO:0000313" key="2">
    <source>
        <dbReference type="Proteomes" id="UP000499080"/>
    </source>
</evidence>
<comment type="caution">
    <text evidence="1">The sequence shown here is derived from an EMBL/GenBank/DDBJ whole genome shotgun (WGS) entry which is preliminary data.</text>
</comment>
<dbReference type="GO" id="GO:0035861">
    <property type="term" value="C:site of double-strand break"/>
    <property type="evidence" value="ECO:0007669"/>
    <property type="project" value="TreeGrafter"/>
</dbReference>
<dbReference type="AlphaFoldDB" id="A0A4Y1ZQY5"/>
<dbReference type="GO" id="GO:0046975">
    <property type="term" value="F:histone H3K36 methyltransferase activity"/>
    <property type="evidence" value="ECO:0007669"/>
    <property type="project" value="TreeGrafter"/>
</dbReference>
<gene>
    <name evidence="1" type="primary">SETMAR_277</name>
    <name evidence="1" type="ORF">AVEN_9124_1</name>
</gene>
<reference evidence="1 2" key="1">
    <citation type="journal article" date="2019" name="Sci. Rep.">
        <title>Orb-weaving spider Araneus ventricosus genome elucidates the spidroin gene catalogue.</title>
        <authorList>
            <person name="Kono N."/>
            <person name="Nakamura H."/>
            <person name="Ohtoshi R."/>
            <person name="Moran D.A.P."/>
            <person name="Shinohara A."/>
            <person name="Yoshida Y."/>
            <person name="Fujiwara M."/>
            <person name="Mori M."/>
            <person name="Tomita M."/>
            <person name="Arakawa K."/>
        </authorList>
    </citation>
    <scope>NUCLEOTIDE SEQUENCE [LARGE SCALE GENOMIC DNA]</scope>
</reference>
<name>A0A4Y1ZQY5_ARAVE</name>
<dbReference type="OrthoDB" id="6433921at2759"/>
<keyword evidence="1" id="KW-0489">Methyltransferase</keyword>
<dbReference type="GO" id="GO:0044547">
    <property type="term" value="F:DNA topoisomerase binding"/>
    <property type="evidence" value="ECO:0007669"/>
    <property type="project" value="TreeGrafter"/>
</dbReference>
<accession>A0A4Y1ZQY5</accession>